<dbReference type="Pfam" id="PF26080">
    <property type="entry name" value="CUB_animal"/>
    <property type="match status" value="1"/>
</dbReference>
<feature type="domain" description="CUB" evidence="1">
    <location>
        <begin position="78"/>
        <end position="251"/>
    </location>
</feature>
<sequence>MAGPTSGTCKRDVFSVSGQDSNSIVPALCGQNDGQHLYLEVGERTGPVQLRVVTSSPSGHRWRVRISQLRRTEAGRAPPLCLQYLTGRAGRIASFNYRPTAQGQAGQPTDGGYMNNLNYMICIRKESGFCSITYSTDNFGSQAMANEFNIVNFENEESDGGIDPRIVATATGGTPTVPAGQAGVGPIKCRHDFLVLSLDRLCGERLNDAAASSTLTDNADVTDYSAGQFVVKFVSNHQRTGAGFQLDFRQNPCSSQQAT</sequence>
<dbReference type="AlphaFoldDB" id="A0A6A4VY45"/>
<dbReference type="PANTHER" id="PTHR33236:SF11">
    <property type="entry name" value="CUB DOMAIN-CONTAINING PROTEIN"/>
    <property type="match status" value="1"/>
</dbReference>
<name>A0A6A4VY45_AMPAM</name>
<keyword evidence="3" id="KW-1185">Reference proteome</keyword>
<dbReference type="InterPro" id="IPR058698">
    <property type="entry name" value="CUB_metazoa"/>
</dbReference>
<dbReference type="Gene3D" id="2.60.120.290">
    <property type="entry name" value="Spermadhesin, CUB domain"/>
    <property type="match status" value="1"/>
</dbReference>
<dbReference type="InterPro" id="IPR035914">
    <property type="entry name" value="Sperma_CUB_dom_sf"/>
</dbReference>
<dbReference type="PANTHER" id="PTHR33236">
    <property type="entry name" value="INTRAFLAGELLAR TRANSPORT PROTEIN 122 FAMILY PROTEIN-RELATED"/>
    <property type="match status" value="1"/>
</dbReference>
<proteinExistence type="predicted"/>
<evidence type="ECO:0000259" key="1">
    <source>
        <dbReference type="Pfam" id="PF26080"/>
    </source>
</evidence>
<protein>
    <recommendedName>
        <fullName evidence="1">CUB domain-containing protein</fullName>
    </recommendedName>
</protein>
<organism evidence="2 3">
    <name type="scientific">Amphibalanus amphitrite</name>
    <name type="common">Striped barnacle</name>
    <name type="synonym">Balanus amphitrite</name>
    <dbReference type="NCBI Taxonomy" id="1232801"/>
    <lineage>
        <taxon>Eukaryota</taxon>
        <taxon>Metazoa</taxon>
        <taxon>Ecdysozoa</taxon>
        <taxon>Arthropoda</taxon>
        <taxon>Crustacea</taxon>
        <taxon>Multicrustacea</taxon>
        <taxon>Cirripedia</taxon>
        <taxon>Thoracica</taxon>
        <taxon>Thoracicalcarea</taxon>
        <taxon>Balanomorpha</taxon>
        <taxon>Balanoidea</taxon>
        <taxon>Balanidae</taxon>
        <taxon>Amphibalaninae</taxon>
        <taxon>Amphibalanus</taxon>
    </lineage>
</organism>
<reference evidence="2 3" key="1">
    <citation type="submission" date="2019-07" db="EMBL/GenBank/DDBJ databases">
        <title>Draft genome assembly of a fouling barnacle, Amphibalanus amphitrite (Darwin, 1854): The first reference genome for Thecostraca.</title>
        <authorList>
            <person name="Kim W."/>
        </authorList>
    </citation>
    <scope>NUCLEOTIDE SEQUENCE [LARGE SCALE GENOMIC DNA]</scope>
    <source>
        <strain evidence="2">SNU_AA5</strain>
        <tissue evidence="2">Soma without cirri and trophi</tissue>
    </source>
</reference>
<gene>
    <name evidence="2" type="ORF">FJT64_007580</name>
</gene>
<comment type="caution">
    <text evidence="2">The sequence shown here is derived from an EMBL/GenBank/DDBJ whole genome shotgun (WGS) entry which is preliminary data.</text>
</comment>
<dbReference type="EMBL" id="VIIS01001657">
    <property type="protein sequence ID" value="KAF0294798.1"/>
    <property type="molecule type" value="Genomic_DNA"/>
</dbReference>
<accession>A0A6A4VY45</accession>
<evidence type="ECO:0000313" key="3">
    <source>
        <dbReference type="Proteomes" id="UP000440578"/>
    </source>
</evidence>
<dbReference type="OrthoDB" id="6479909at2759"/>
<dbReference type="Proteomes" id="UP000440578">
    <property type="component" value="Unassembled WGS sequence"/>
</dbReference>
<evidence type="ECO:0000313" key="2">
    <source>
        <dbReference type="EMBL" id="KAF0294798.1"/>
    </source>
</evidence>